<dbReference type="eggNOG" id="COG1396">
    <property type="taxonomic scope" value="Bacteria"/>
</dbReference>
<keyword evidence="1 3" id="KW-0238">DNA-binding</keyword>
<dbReference type="SMART" id="SM00530">
    <property type="entry name" value="HTH_XRE"/>
    <property type="match status" value="1"/>
</dbReference>
<dbReference type="GO" id="GO:0003677">
    <property type="term" value="F:DNA binding"/>
    <property type="evidence" value="ECO:0007669"/>
    <property type="project" value="UniProtKB-KW"/>
</dbReference>
<dbReference type="PANTHER" id="PTHR46797:SF1">
    <property type="entry name" value="METHYLPHOSPHONATE SYNTHASE"/>
    <property type="match status" value="1"/>
</dbReference>
<dbReference type="AlphaFoldDB" id="A0A059FIR7"/>
<organism evidence="3 4">
    <name type="scientific">Hyphomonas jannaschiana VP2</name>
    <dbReference type="NCBI Taxonomy" id="1280952"/>
    <lineage>
        <taxon>Bacteria</taxon>
        <taxon>Pseudomonadati</taxon>
        <taxon>Pseudomonadota</taxon>
        <taxon>Alphaproteobacteria</taxon>
        <taxon>Hyphomonadales</taxon>
        <taxon>Hyphomonadaceae</taxon>
        <taxon>Hyphomonas</taxon>
    </lineage>
</organism>
<accession>A0A059FIR7</accession>
<dbReference type="EMBL" id="ARYJ01000002">
    <property type="protein sequence ID" value="KCZ90398.1"/>
    <property type="molecule type" value="Genomic_DNA"/>
</dbReference>
<dbReference type="PATRIC" id="fig|1280952.3.peg.828"/>
<evidence type="ECO:0000313" key="4">
    <source>
        <dbReference type="Proteomes" id="UP000024816"/>
    </source>
</evidence>
<reference evidence="3 4" key="1">
    <citation type="journal article" date="2014" name="Antonie Van Leeuwenhoek">
        <title>Hyphomonas beringensis sp. nov. and Hyphomonas chukchiensis sp. nov., isolated from surface seawater of the Bering Sea and Chukchi Sea.</title>
        <authorList>
            <person name="Li C."/>
            <person name="Lai Q."/>
            <person name="Li G."/>
            <person name="Dong C."/>
            <person name="Wang J."/>
            <person name="Liao Y."/>
            <person name="Shao Z."/>
        </authorList>
    </citation>
    <scope>NUCLEOTIDE SEQUENCE [LARGE SCALE GENOMIC DNA]</scope>
    <source>
        <strain evidence="3 4">VP2</strain>
    </source>
</reference>
<dbReference type="GO" id="GO:0005829">
    <property type="term" value="C:cytosol"/>
    <property type="evidence" value="ECO:0007669"/>
    <property type="project" value="TreeGrafter"/>
</dbReference>
<dbReference type="Pfam" id="PF01381">
    <property type="entry name" value="HTH_3"/>
    <property type="match status" value="1"/>
</dbReference>
<keyword evidence="4" id="KW-1185">Reference proteome</keyword>
<dbReference type="SUPFAM" id="SSF47413">
    <property type="entry name" value="lambda repressor-like DNA-binding domains"/>
    <property type="match status" value="1"/>
</dbReference>
<dbReference type="PANTHER" id="PTHR46797">
    <property type="entry name" value="HTH-TYPE TRANSCRIPTIONAL REGULATOR"/>
    <property type="match status" value="1"/>
</dbReference>
<dbReference type="InterPro" id="IPR010982">
    <property type="entry name" value="Lambda_DNA-bd_dom_sf"/>
</dbReference>
<evidence type="ECO:0000256" key="1">
    <source>
        <dbReference type="ARBA" id="ARBA00023125"/>
    </source>
</evidence>
<sequence length="108" mass="11907">MVGEKIRKLRLDRNMTLAELGTELGISHQQLQKYETGTNRLSAGMLSNVADVLRVEITDLFEDTKANAGNAPDPLEKARNECHSWVNRANSVEKLGAMARVLKALSAD</sequence>
<protein>
    <submittedName>
        <fullName evidence="3">DNA-binding protein</fullName>
    </submittedName>
</protein>
<evidence type="ECO:0000313" key="3">
    <source>
        <dbReference type="EMBL" id="KCZ90398.1"/>
    </source>
</evidence>
<dbReference type="GO" id="GO:0003700">
    <property type="term" value="F:DNA-binding transcription factor activity"/>
    <property type="evidence" value="ECO:0007669"/>
    <property type="project" value="TreeGrafter"/>
</dbReference>
<name>A0A059FIR7_9PROT</name>
<proteinExistence type="predicted"/>
<dbReference type="InterPro" id="IPR001387">
    <property type="entry name" value="Cro/C1-type_HTH"/>
</dbReference>
<dbReference type="CDD" id="cd00093">
    <property type="entry name" value="HTH_XRE"/>
    <property type="match status" value="1"/>
</dbReference>
<dbReference type="PROSITE" id="PS50943">
    <property type="entry name" value="HTH_CROC1"/>
    <property type="match status" value="1"/>
</dbReference>
<dbReference type="Gene3D" id="1.10.260.40">
    <property type="entry name" value="lambda repressor-like DNA-binding domains"/>
    <property type="match status" value="1"/>
</dbReference>
<feature type="domain" description="HTH cro/C1-type" evidence="2">
    <location>
        <begin position="6"/>
        <end position="60"/>
    </location>
</feature>
<dbReference type="Proteomes" id="UP000024816">
    <property type="component" value="Unassembled WGS sequence"/>
</dbReference>
<gene>
    <name evidence="3" type="ORF">HJA_04186</name>
</gene>
<comment type="caution">
    <text evidence="3">The sequence shown here is derived from an EMBL/GenBank/DDBJ whole genome shotgun (WGS) entry which is preliminary data.</text>
</comment>
<dbReference type="STRING" id="1280952.HJA_04186"/>
<dbReference type="InterPro" id="IPR050807">
    <property type="entry name" value="TransReg_Diox_bact_type"/>
</dbReference>
<dbReference type="RefSeq" id="WP_081814512.1">
    <property type="nucleotide sequence ID" value="NZ_ARYJ01000002.1"/>
</dbReference>
<evidence type="ECO:0000259" key="2">
    <source>
        <dbReference type="PROSITE" id="PS50943"/>
    </source>
</evidence>